<dbReference type="GO" id="GO:0004222">
    <property type="term" value="F:metalloendopeptidase activity"/>
    <property type="evidence" value="ECO:0007669"/>
    <property type="project" value="UniProtKB-UniRule"/>
</dbReference>
<dbReference type="PANTHER" id="PTHR10127">
    <property type="entry name" value="DISCOIDIN, CUB, EGF, LAMININ , AND ZINC METALLOPROTEASE DOMAIN CONTAINING"/>
    <property type="match status" value="1"/>
</dbReference>
<evidence type="ECO:0000256" key="1">
    <source>
        <dbReference type="PROSITE-ProRule" id="PRU01211"/>
    </source>
</evidence>
<dbReference type="SUPFAM" id="SSF55486">
    <property type="entry name" value="Metalloproteases ('zincins'), catalytic domain"/>
    <property type="match status" value="1"/>
</dbReference>
<dbReference type="AlphaFoldDB" id="A0A182WF73"/>
<dbReference type="EnsemblMetazoa" id="AMIN009020-RA">
    <property type="protein sequence ID" value="AMIN009020-PA"/>
    <property type="gene ID" value="AMIN009020"/>
</dbReference>
<feature type="binding site" evidence="1">
    <location>
        <position position="187"/>
    </location>
    <ligand>
        <name>Zn(2+)</name>
        <dbReference type="ChEBI" id="CHEBI:29105"/>
        <note>catalytic</note>
    </ligand>
</feature>
<keyword evidence="3" id="KW-1133">Transmembrane helix</keyword>
<evidence type="ECO:0000313" key="5">
    <source>
        <dbReference type="EnsemblMetazoa" id="AMIN009020-PA"/>
    </source>
</evidence>
<keyword evidence="1 2" id="KW-0862">Zinc</keyword>
<dbReference type="InterPro" id="IPR001506">
    <property type="entry name" value="Peptidase_M12A"/>
</dbReference>
<sequence>MEDLKDRRWFASHLVLVKRWKEFYELLGPIGSINMCRKRKQVVSSVVLAFFLVLLTEGAAAKRYEELGKQHQGDIVLTDIQSDAAAGGGAQIVQESFRWMKGIVPYEFSPAFTQAEKDQITYAMSRISTYSCVRFVPRSQQDRQFLNITASPTGCWASLGMNLLSNELNLQPEGCLETGLIMHQLLHVLGLTHPQSRPDRDFYILVQEDAVETTLKKNLAKYQQGVIEDFGIPYDYESILHCQSDAFGSAATSRATVVPLVDIDIGQRIELSLKDVRKLNKMYDYEFCGYCYRGNCNELRF</sequence>
<dbReference type="PRINTS" id="PR00480">
    <property type="entry name" value="ASTACIN"/>
</dbReference>
<name>A0A182WF73_9DIPT</name>
<evidence type="ECO:0000313" key="6">
    <source>
        <dbReference type="Proteomes" id="UP000075920"/>
    </source>
</evidence>
<evidence type="ECO:0000256" key="3">
    <source>
        <dbReference type="SAM" id="Phobius"/>
    </source>
</evidence>
<dbReference type="SMART" id="SM00235">
    <property type="entry name" value="ZnMc"/>
    <property type="match status" value="1"/>
</dbReference>
<feature type="transmembrane region" description="Helical" evidence="3">
    <location>
        <begin position="42"/>
        <end position="61"/>
    </location>
</feature>
<dbReference type="InterPro" id="IPR006026">
    <property type="entry name" value="Peptidase_Metallo"/>
</dbReference>
<feature type="domain" description="Peptidase M12A" evidence="4">
    <location>
        <begin position="90"/>
        <end position="289"/>
    </location>
</feature>
<comment type="caution">
    <text evidence="1">Lacks conserved residue(s) required for the propagation of feature annotation.</text>
</comment>
<dbReference type="EC" id="3.4.24.-" evidence="2"/>
<proteinExistence type="predicted"/>
<dbReference type="InterPro" id="IPR024079">
    <property type="entry name" value="MetalloPept_cat_dom_sf"/>
</dbReference>
<evidence type="ECO:0000259" key="4">
    <source>
        <dbReference type="PROSITE" id="PS51864"/>
    </source>
</evidence>
<organism evidence="5 6">
    <name type="scientific">Anopheles minimus</name>
    <dbReference type="NCBI Taxonomy" id="112268"/>
    <lineage>
        <taxon>Eukaryota</taxon>
        <taxon>Metazoa</taxon>
        <taxon>Ecdysozoa</taxon>
        <taxon>Arthropoda</taxon>
        <taxon>Hexapoda</taxon>
        <taxon>Insecta</taxon>
        <taxon>Pterygota</taxon>
        <taxon>Neoptera</taxon>
        <taxon>Endopterygota</taxon>
        <taxon>Diptera</taxon>
        <taxon>Nematocera</taxon>
        <taxon>Culicoidea</taxon>
        <taxon>Culicidae</taxon>
        <taxon>Anophelinae</taxon>
        <taxon>Anopheles</taxon>
    </lineage>
</organism>
<reference evidence="6" key="1">
    <citation type="submission" date="2013-03" db="EMBL/GenBank/DDBJ databases">
        <title>The Genome Sequence of Anopheles minimus MINIMUS1.</title>
        <authorList>
            <consortium name="The Broad Institute Genomics Platform"/>
            <person name="Neafsey D.E."/>
            <person name="Walton C."/>
            <person name="Walker B."/>
            <person name="Young S.K."/>
            <person name="Zeng Q."/>
            <person name="Gargeya S."/>
            <person name="Fitzgerald M."/>
            <person name="Haas B."/>
            <person name="Abouelleil A."/>
            <person name="Allen A.W."/>
            <person name="Alvarado L."/>
            <person name="Arachchi H.M."/>
            <person name="Berlin A.M."/>
            <person name="Chapman S.B."/>
            <person name="Gainer-Dewar J."/>
            <person name="Goldberg J."/>
            <person name="Griggs A."/>
            <person name="Gujja S."/>
            <person name="Hansen M."/>
            <person name="Howarth C."/>
            <person name="Imamovic A."/>
            <person name="Ireland A."/>
            <person name="Larimer J."/>
            <person name="McCowan C."/>
            <person name="Murphy C."/>
            <person name="Pearson M."/>
            <person name="Poon T.W."/>
            <person name="Priest M."/>
            <person name="Roberts A."/>
            <person name="Saif S."/>
            <person name="Shea T."/>
            <person name="Sisk P."/>
            <person name="Sykes S."/>
            <person name="Wortman J."/>
            <person name="Nusbaum C."/>
            <person name="Birren B."/>
        </authorList>
    </citation>
    <scope>NUCLEOTIDE SEQUENCE [LARGE SCALE GENOMIC DNA]</scope>
    <source>
        <strain evidence="6">MINIMUS1</strain>
    </source>
</reference>
<keyword evidence="1 2" id="KW-0479">Metal-binding</keyword>
<keyword evidence="2" id="KW-0378">Hydrolase</keyword>
<feature type="binding site" evidence="1">
    <location>
        <position position="193"/>
    </location>
    <ligand>
        <name>Zn(2+)</name>
        <dbReference type="ChEBI" id="CHEBI:29105"/>
        <note>catalytic</note>
    </ligand>
</feature>
<dbReference type="GO" id="GO:0008270">
    <property type="term" value="F:zinc ion binding"/>
    <property type="evidence" value="ECO:0007669"/>
    <property type="project" value="UniProtKB-UniRule"/>
</dbReference>
<keyword evidence="2" id="KW-0482">Metalloprotease</keyword>
<protein>
    <recommendedName>
        <fullName evidence="2">Metalloendopeptidase</fullName>
        <ecNumber evidence="2">3.4.24.-</ecNumber>
    </recommendedName>
</protein>
<dbReference type="Proteomes" id="UP000075920">
    <property type="component" value="Unassembled WGS sequence"/>
</dbReference>
<reference evidence="5" key="2">
    <citation type="submission" date="2020-05" db="UniProtKB">
        <authorList>
            <consortium name="EnsemblMetazoa"/>
        </authorList>
    </citation>
    <scope>IDENTIFICATION</scope>
    <source>
        <strain evidence="5">MINIMUS1</strain>
    </source>
</reference>
<keyword evidence="2" id="KW-0645">Protease</keyword>
<dbReference type="InterPro" id="IPR034035">
    <property type="entry name" value="Astacin-like_dom"/>
</dbReference>
<keyword evidence="6" id="KW-1185">Reference proteome</keyword>
<keyword evidence="3" id="KW-0812">Transmembrane</keyword>
<dbReference type="CDD" id="cd04280">
    <property type="entry name" value="ZnMc_astacin_like"/>
    <property type="match status" value="1"/>
</dbReference>
<dbReference type="GO" id="GO:0006508">
    <property type="term" value="P:proteolysis"/>
    <property type="evidence" value="ECO:0007669"/>
    <property type="project" value="UniProtKB-KW"/>
</dbReference>
<dbReference type="STRING" id="112268.A0A182WF73"/>
<dbReference type="VEuPathDB" id="VectorBase:AMIN009020"/>
<dbReference type="Gene3D" id="3.40.390.10">
    <property type="entry name" value="Collagenase (Catalytic Domain)"/>
    <property type="match status" value="1"/>
</dbReference>
<feature type="binding site" evidence="1">
    <location>
        <position position="183"/>
    </location>
    <ligand>
        <name>Zn(2+)</name>
        <dbReference type="ChEBI" id="CHEBI:29105"/>
        <note>catalytic</note>
    </ligand>
</feature>
<evidence type="ECO:0000256" key="2">
    <source>
        <dbReference type="RuleBase" id="RU361183"/>
    </source>
</evidence>
<dbReference type="PROSITE" id="PS51864">
    <property type="entry name" value="ASTACIN"/>
    <property type="match status" value="1"/>
</dbReference>
<dbReference type="Pfam" id="PF01400">
    <property type="entry name" value="Astacin"/>
    <property type="match status" value="1"/>
</dbReference>
<dbReference type="PANTHER" id="PTHR10127:SF814">
    <property type="entry name" value="MEPRIN A SUBUNIT BETA"/>
    <property type="match status" value="1"/>
</dbReference>
<comment type="cofactor">
    <cofactor evidence="1 2">
        <name>Zn(2+)</name>
        <dbReference type="ChEBI" id="CHEBI:29105"/>
    </cofactor>
    <text evidence="1 2">Binds 1 zinc ion per subunit.</text>
</comment>
<keyword evidence="3" id="KW-0472">Membrane</keyword>
<accession>A0A182WF73</accession>